<comment type="similarity">
    <text evidence="2">Belongs to the glutaredoxin family.</text>
</comment>
<comment type="caution">
    <text evidence="10">The sequence shown here is derived from an EMBL/GenBank/DDBJ whole genome shotgun (WGS) entry which is preliminary data.</text>
</comment>
<reference evidence="10 11" key="1">
    <citation type="submission" date="2019-01" db="EMBL/GenBank/DDBJ databases">
        <title>Draft genome sequence of Cellulomonas takizawaensis strain TKZ-21.</title>
        <authorList>
            <person name="Yamamura H."/>
            <person name="Hayashi T."/>
            <person name="Hamada M."/>
            <person name="Serisawa Y."/>
            <person name="Matsuyama K."/>
            <person name="Nakagawa Y."/>
            <person name="Otoguro M."/>
            <person name="Yanagida F."/>
            <person name="Hayakawa M."/>
        </authorList>
    </citation>
    <scope>NUCLEOTIDE SEQUENCE [LARGE SCALE GENOMIC DNA]</scope>
    <source>
        <strain evidence="10 11">NBRC12680</strain>
    </source>
</reference>
<dbReference type="EMBL" id="BIMR01000328">
    <property type="protein sequence ID" value="GCE78173.1"/>
    <property type="molecule type" value="Genomic_DNA"/>
</dbReference>
<dbReference type="InterPro" id="IPR036249">
    <property type="entry name" value="Thioredoxin-like_sf"/>
</dbReference>
<dbReference type="Proteomes" id="UP000289954">
    <property type="component" value="Unassembled WGS sequence"/>
</dbReference>
<dbReference type="AlphaFoldDB" id="A0A402DVL6"/>
<dbReference type="SUPFAM" id="SSF52833">
    <property type="entry name" value="Thioredoxin-like"/>
    <property type="match status" value="1"/>
</dbReference>
<evidence type="ECO:0000313" key="11">
    <source>
        <dbReference type="Proteomes" id="UP000289954"/>
    </source>
</evidence>
<dbReference type="Gene3D" id="3.40.30.10">
    <property type="entry name" value="Glutaredoxin"/>
    <property type="match status" value="1"/>
</dbReference>
<gene>
    <name evidence="10" type="ORF">CBZ_32290</name>
</gene>
<comment type="function">
    <text evidence="1">Electron transport system for the ribonucleotide reductase system NrdEF.</text>
</comment>
<proteinExistence type="inferred from homology"/>
<dbReference type="InterPro" id="IPR011909">
    <property type="entry name" value="GlrX_NrdH"/>
</dbReference>
<evidence type="ECO:0000256" key="1">
    <source>
        <dbReference type="ARBA" id="ARBA00002292"/>
    </source>
</evidence>
<dbReference type="PROSITE" id="PS51354">
    <property type="entry name" value="GLUTAREDOXIN_2"/>
    <property type="match status" value="1"/>
</dbReference>
<evidence type="ECO:0000313" key="10">
    <source>
        <dbReference type="EMBL" id="GCE78173.1"/>
    </source>
</evidence>
<dbReference type="NCBIfam" id="TIGR02194">
    <property type="entry name" value="GlrX_NrdH"/>
    <property type="match status" value="1"/>
</dbReference>
<evidence type="ECO:0000259" key="9">
    <source>
        <dbReference type="Pfam" id="PF00462"/>
    </source>
</evidence>
<evidence type="ECO:0000256" key="8">
    <source>
        <dbReference type="SAM" id="MobiDB-lite"/>
    </source>
</evidence>
<dbReference type="GO" id="GO:0009055">
    <property type="term" value="F:electron transfer activity"/>
    <property type="evidence" value="ECO:0007669"/>
    <property type="project" value="TreeGrafter"/>
</dbReference>
<dbReference type="InterPro" id="IPR002109">
    <property type="entry name" value="Glutaredoxin"/>
</dbReference>
<organism evidence="10 11">
    <name type="scientific">Cellulomonas biazotea</name>
    <dbReference type="NCBI Taxonomy" id="1709"/>
    <lineage>
        <taxon>Bacteria</taxon>
        <taxon>Bacillati</taxon>
        <taxon>Actinomycetota</taxon>
        <taxon>Actinomycetes</taxon>
        <taxon>Micrococcales</taxon>
        <taxon>Cellulomonadaceae</taxon>
        <taxon>Cellulomonas</taxon>
    </lineage>
</organism>
<keyword evidence="6" id="KW-1015">Disulfide bond</keyword>
<feature type="domain" description="Glutaredoxin" evidence="9">
    <location>
        <begin position="39"/>
        <end position="97"/>
    </location>
</feature>
<evidence type="ECO:0000256" key="2">
    <source>
        <dbReference type="ARBA" id="ARBA00007787"/>
    </source>
</evidence>
<accession>A0A402DVL6</accession>
<dbReference type="InterPro" id="IPR051548">
    <property type="entry name" value="Grx-like_ET"/>
</dbReference>
<evidence type="ECO:0000256" key="6">
    <source>
        <dbReference type="ARBA" id="ARBA00023157"/>
    </source>
</evidence>
<dbReference type="CDD" id="cd02976">
    <property type="entry name" value="NrdH"/>
    <property type="match status" value="1"/>
</dbReference>
<dbReference type="Pfam" id="PF00462">
    <property type="entry name" value="Glutaredoxin"/>
    <property type="match status" value="1"/>
</dbReference>
<evidence type="ECO:0000256" key="4">
    <source>
        <dbReference type="ARBA" id="ARBA00022448"/>
    </source>
</evidence>
<sequence length="117" mass="12465">MSEVDAAGESQSAREGPKNMRGHSGGSAADSEEGATMTITVYSKPACVQCTATYRALDKLDTEYTVVDISEDADARDYVMSLGHLQAPVVIVDGEHWSGYRPDRIKALADRLSAAVA</sequence>
<evidence type="ECO:0000256" key="7">
    <source>
        <dbReference type="ARBA" id="ARBA00023284"/>
    </source>
</evidence>
<evidence type="ECO:0000256" key="5">
    <source>
        <dbReference type="ARBA" id="ARBA00022982"/>
    </source>
</evidence>
<dbReference type="PANTHER" id="PTHR34386">
    <property type="entry name" value="GLUTAREDOXIN"/>
    <property type="match status" value="1"/>
</dbReference>
<keyword evidence="7" id="KW-0676">Redox-active center</keyword>
<keyword evidence="5" id="KW-0249">Electron transport</keyword>
<dbReference type="GO" id="GO:0045454">
    <property type="term" value="P:cell redox homeostasis"/>
    <property type="evidence" value="ECO:0007669"/>
    <property type="project" value="InterPro"/>
</dbReference>
<dbReference type="PANTHER" id="PTHR34386:SF1">
    <property type="entry name" value="GLUTAREDOXIN-LIKE PROTEIN NRDH"/>
    <property type="match status" value="1"/>
</dbReference>
<name>A0A402DVL6_9CELL</name>
<protein>
    <recommendedName>
        <fullName evidence="3">Glutaredoxin-like protein NrdH</fullName>
    </recommendedName>
</protein>
<keyword evidence="4" id="KW-0813">Transport</keyword>
<keyword evidence="11" id="KW-1185">Reference proteome</keyword>
<evidence type="ECO:0000256" key="3">
    <source>
        <dbReference type="ARBA" id="ARBA00017945"/>
    </source>
</evidence>
<feature type="region of interest" description="Disordered" evidence="8">
    <location>
        <begin position="1"/>
        <end position="33"/>
    </location>
</feature>